<evidence type="ECO:0000256" key="13">
    <source>
        <dbReference type="PROSITE-ProRule" id="PRU00176"/>
    </source>
</evidence>
<dbReference type="Proteomes" id="UP000582182">
    <property type="component" value="Unassembled WGS sequence"/>
</dbReference>
<feature type="compositionally biased region" description="Low complexity" evidence="14">
    <location>
        <begin position="320"/>
        <end position="330"/>
    </location>
</feature>
<feature type="non-terminal residue" evidence="17">
    <location>
        <position position="932"/>
    </location>
</feature>
<dbReference type="OrthoDB" id="6159259at2759"/>
<dbReference type="GO" id="GO:0043565">
    <property type="term" value="F:sequence-specific DNA binding"/>
    <property type="evidence" value="ECO:0007669"/>
    <property type="project" value="TreeGrafter"/>
</dbReference>
<dbReference type="GO" id="GO:0003723">
    <property type="term" value="F:RNA binding"/>
    <property type="evidence" value="ECO:0007669"/>
    <property type="project" value="UniProtKB-UniRule"/>
</dbReference>
<keyword evidence="7 13" id="KW-0694">RNA-binding</keyword>
<dbReference type="FunFam" id="3.30.70.330:FF:000897">
    <property type="entry name" value="Scaffold attachment factor B2"/>
    <property type="match status" value="1"/>
</dbReference>
<name>A0A7L3L8N7_9CHAR</name>
<dbReference type="Pfam" id="PF00076">
    <property type="entry name" value="RRM_1"/>
    <property type="match status" value="1"/>
</dbReference>
<dbReference type="GO" id="GO:0005634">
    <property type="term" value="C:nucleus"/>
    <property type="evidence" value="ECO:0007669"/>
    <property type="project" value="UniProtKB-SubCell"/>
</dbReference>
<feature type="region of interest" description="Disordered" evidence="14">
    <location>
        <begin position="67"/>
        <end position="124"/>
    </location>
</feature>
<keyword evidence="2" id="KW-0488">Methylation</keyword>
<feature type="compositionally biased region" description="Basic and acidic residues" evidence="14">
    <location>
        <begin position="367"/>
        <end position="377"/>
    </location>
</feature>
<evidence type="ECO:0000256" key="2">
    <source>
        <dbReference type="ARBA" id="ARBA00022481"/>
    </source>
</evidence>
<dbReference type="SMART" id="SM00513">
    <property type="entry name" value="SAP"/>
    <property type="match status" value="1"/>
</dbReference>
<dbReference type="PANTHER" id="PTHR15683:SF6">
    <property type="entry name" value="SCAFFOLD ATTACHMENT FACTOR B1"/>
    <property type="match status" value="1"/>
</dbReference>
<keyword evidence="11" id="KW-0804">Transcription</keyword>
<keyword evidence="10" id="KW-0238">DNA-binding</keyword>
<organism evidence="17 18">
    <name type="scientific">Turnix velox</name>
    <name type="common">Little buttonquail</name>
    <dbReference type="NCBI Taxonomy" id="2529409"/>
    <lineage>
        <taxon>Eukaryota</taxon>
        <taxon>Metazoa</taxon>
        <taxon>Chordata</taxon>
        <taxon>Craniata</taxon>
        <taxon>Vertebrata</taxon>
        <taxon>Euteleostomi</taxon>
        <taxon>Archelosauria</taxon>
        <taxon>Archosauria</taxon>
        <taxon>Dinosauria</taxon>
        <taxon>Saurischia</taxon>
        <taxon>Theropoda</taxon>
        <taxon>Coelurosauria</taxon>
        <taxon>Aves</taxon>
        <taxon>Neognathae</taxon>
        <taxon>Neoaves</taxon>
        <taxon>Charadriiformes</taxon>
        <taxon>Turnicidae</taxon>
        <taxon>Turnix</taxon>
    </lineage>
</organism>
<feature type="compositionally biased region" description="Basic and acidic residues" evidence="14">
    <location>
        <begin position="573"/>
        <end position="585"/>
    </location>
</feature>
<sequence>MAESHQSGTGLADFSALAGAAALGSELETRRLSELRVIDLRAELKRRNLDSGGIKSVLMERLRKAIEEEGGDPDEIPVASDLTSKRTPKRTSKGRKSEEEGVEDNGLEENSRDGQEDMEASLDTLQDIDMMDISVLDEAEIDNGSAVDCGEDYSPDNILDSLSDNKENVDAELKELPDQLTENEEDYDDIENNLDATSSDLIEMKKMEKLHLEPEKEKILDILGETCKSEPLMEGSPEAERAHEASNVGPGKRLAEEEDALAATQLEEDDALDDLDSKSAQALARKEAKRCLVVAKGGGERSEQSLEEEKPDSDSLVVESPSDQSSKRSSQGLEAPSGETAERGGGGAGPEGKDSKEDDGGDDDDDDGKRTEEKANSEESPATKESSASEGADQKKSSGEEDRDPKIISKDEKGHTSSGSGRNFWVSGLASTTRATDLKNLFSKYGKVVGAKVVTNARSPGSRCYGFVTMSTAEEASKCITHLHKTELHGKIISVEKAKNEPAGKKPGDKKANEGKKDGGSERPGSVKRDEKSDHKDDAKKAEDKDEKEKKDKDDLKSASSDQPKSTKSGGKGTERTVVMDKSKGEPVISVKTSTTSKDRSVKSQDRKSESRERQGIVPFDKIKAQRKMREAEQRRTRERRERQQHLQTIREREERERLEIARERLEIERQRLERERMERERLERERMHIEHERRREQDRIQREREELRRQHEQLRYEQERRSAMRRPYDIDGRRDDPYWPEAKRMAMNDRYHSDFSRQDRFHDFDHRDRGRYQDHSIDRRDGSRTMMGDRDGQHYPDDRHGGPERHSRDSRESWGSYGSDRRMSESRGMPPQSRDGRDWGDHGRKFEGHQDRSWQSSVDGGMMGRDHERWQGGGRGRPGHVMHRGGMSGRGGFMQGGNQSQMMHGGGMQGEGFAGQERTNRPNDPRFNRRY</sequence>
<dbReference type="SUPFAM" id="SSF54928">
    <property type="entry name" value="RNA-binding domain, RBD"/>
    <property type="match status" value="1"/>
</dbReference>
<dbReference type="AlphaFoldDB" id="A0A7L3L8N7"/>
<feature type="compositionally biased region" description="Basic and acidic residues" evidence="14">
    <location>
        <begin position="597"/>
        <end position="654"/>
    </location>
</feature>
<feature type="compositionally biased region" description="Basic and acidic residues" evidence="14">
    <location>
        <begin position="298"/>
        <end position="308"/>
    </location>
</feature>
<feature type="compositionally biased region" description="Basic and acidic residues" evidence="14">
    <location>
        <begin position="492"/>
        <end position="557"/>
    </location>
</feature>
<keyword evidence="5" id="KW-0597">Phosphoprotein</keyword>
<feature type="domain" description="SAP" evidence="16">
    <location>
        <begin position="32"/>
        <end position="66"/>
    </location>
</feature>
<evidence type="ECO:0000256" key="9">
    <source>
        <dbReference type="ARBA" id="ARBA00023015"/>
    </source>
</evidence>
<evidence type="ECO:0000256" key="6">
    <source>
        <dbReference type="ARBA" id="ARBA00022843"/>
    </source>
</evidence>
<dbReference type="InterPro" id="IPR034781">
    <property type="entry name" value="SAFB1_2_RBD"/>
</dbReference>
<keyword evidence="3" id="KW-0678">Repressor</keyword>
<dbReference type="Gene3D" id="1.10.720.30">
    <property type="entry name" value="SAP domain"/>
    <property type="match status" value="1"/>
</dbReference>
<evidence type="ECO:0000256" key="14">
    <source>
        <dbReference type="SAM" id="MobiDB-lite"/>
    </source>
</evidence>
<feature type="compositionally biased region" description="Basic and acidic residues" evidence="14">
    <location>
        <begin position="835"/>
        <end position="853"/>
    </location>
</feature>
<dbReference type="CDD" id="cd12679">
    <property type="entry name" value="RRM_SAFB1_SAFB2"/>
    <property type="match status" value="1"/>
</dbReference>
<keyword evidence="18" id="KW-1185">Reference proteome</keyword>
<dbReference type="FunFam" id="1.10.720.30:FF:000005">
    <property type="entry name" value="scaffold attachment factor B2 isoform X1"/>
    <property type="match status" value="1"/>
</dbReference>
<feature type="compositionally biased region" description="Polar residues" evidence="14">
    <location>
        <begin position="378"/>
        <end position="389"/>
    </location>
</feature>
<dbReference type="PANTHER" id="PTHR15683">
    <property type="entry name" value="SCAFFOLD ATTACHMENT FACTOR B-RELATED"/>
    <property type="match status" value="1"/>
</dbReference>
<evidence type="ECO:0000256" key="1">
    <source>
        <dbReference type="ARBA" id="ARBA00004123"/>
    </source>
</evidence>
<feature type="region of interest" description="Disordered" evidence="14">
    <location>
        <begin position="227"/>
        <end position="260"/>
    </location>
</feature>
<feature type="compositionally biased region" description="Gly residues" evidence="14">
    <location>
        <begin position="887"/>
        <end position="896"/>
    </location>
</feature>
<dbReference type="InterPro" id="IPR036361">
    <property type="entry name" value="SAP_dom_sf"/>
</dbReference>
<gene>
    <name evidence="17" type="primary">Safb</name>
    <name evidence="17" type="ORF">TURVEL_R07361</name>
</gene>
<evidence type="ECO:0000256" key="11">
    <source>
        <dbReference type="ARBA" id="ARBA00023163"/>
    </source>
</evidence>
<feature type="compositionally biased region" description="Basic and acidic residues" evidence="14">
    <location>
        <begin position="392"/>
        <end position="415"/>
    </location>
</feature>
<proteinExistence type="predicted"/>
<dbReference type="InterPro" id="IPR035979">
    <property type="entry name" value="RBD_domain_sf"/>
</dbReference>
<keyword evidence="12" id="KW-0539">Nucleus</keyword>
<dbReference type="PROSITE" id="PS50800">
    <property type="entry name" value="SAP"/>
    <property type="match status" value="1"/>
</dbReference>
<evidence type="ECO:0000256" key="5">
    <source>
        <dbReference type="ARBA" id="ARBA00022553"/>
    </source>
</evidence>
<feature type="non-terminal residue" evidence="17">
    <location>
        <position position="1"/>
    </location>
</feature>
<accession>A0A7L3L8N7</accession>
<evidence type="ECO:0000256" key="4">
    <source>
        <dbReference type="ARBA" id="ARBA00022499"/>
    </source>
</evidence>
<dbReference type="PROSITE" id="PS50102">
    <property type="entry name" value="RRM"/>
    <property type="match status" value="1"/>
</dbReference>
<dbReference type="Pfam" id="PF02037">
    <property type="entry name" value="SAP"/>
    <property type="match status" value="1"/>
</dbReference>
<feature type="compositionally biased region" description="Gly residues" evidence="14">
    <location>
        <begin position="905"/>
        <end position="914"/>
    </location>
</feature>
<protein>
    <submittedName>
        <fullName evidence="17">SAFB1 factor</fullName>
    </submittedName>
</protein>
<comment type="caution">
    <text evidence="17">The sequence shown here is derived from an EMBL/GenBank/DDBJ whole genome shotgun (WGS) entry which is preliminary data.</text>
</comment>
<comment type="subcellular location">
    <subcellularLocation>
        <location evidence="1">Nucleus</location>
    </subcellularLocation>
</comment>
<evidence type="ECO:0000256" key="7">
    <source>
        <dbReference type="ARBA" id="ARBA00022884"/>
    </source>
</evidence>
<dbReference type="InterPro" id="IPR012677">
    <property type="entry name" value="Nucleotide-bd_a/b_plait_sf"/>
</dbReference>
<feature type="domain" description="RRM" evidence="15">
    <location>
        <begin position="422"/>
        <end position="500"/>
    </location>
</feature>
<evidence type="ECO:0000259" key="15">
    <source>
        <dbReference type="PROSITE" id="PS50102"/>
    </source>
</evidence>
<feature type="region of interest" description="Disordered" evidence="14">
    <location>
        <begin position="145"/>
        <end position="170"/>
    </location>
</feature>
<reference evidence="17 18" key="1">
    <citation type="submission" date="2019-09" db="EMBL/GenBank/DDBJ databases">
        <title>Bird 10,000 Genomes (B10K) Project - Family phase.</title>
        <authorList>
            <person name="Zhang G."/>
        </authorList>
    </citation>
    <scope>NUCLEOTIDE SEQUENCE [LARGE SCALE GENOMIC DNA]</scope>
    <source>
        <strain evidence="17">B10K-DU-029-46</strain>
    </source>
</reference>
<evidence type="ECO:0000259" key="16">
    <source>
        <dbReference type="PROSITE" id="PS50800"/>
    </source>
</evidence>
<evidence type="ECO:0000313" key="17">
    <source>
        <dbReference type="EMBL" id="NXU50162.1"/>
    </source>
</evidence>
<feature type="compositionally biased region" description="Basic and acidic residues" evidence="14">
    <location>
        <begin position="919"/>
        <end position="932"/>
    </location>
</feature>
<dbReference type="EMBL" id="VZTY01008610">
    <property type="protein sequence ID" value="NXU50162.1"/>
    <property type="molecule type" value="Genomic_DNA"/>
</dbReference>
<keyword evidence="6" id="KW-0832">Ubl conjugation</keyword>
<evidence type="ECO:0000256" key="12">
    <source>
        <dbReference type="ARBA" id="ARBA00023242"/>
    </source>
</evidence>
<dbReference type="SUPFAM" id="SSF68906">
    <property type="entry name" value="SAP domain"/>
    <property type="match status" value="1"/>
</dbReference>
<dbReference type="SMART" id="SM00360">
    <property type="entry name" value="RRM"/>
    <property type="match status" value="1"/>
</dbReference>
<dbReference type="InterPro" id="IPR003034">
    <property type="entry name" value="SAP_dom"/>
</dbReference>
<feature type="region of interest" description="Disordered" evidence="14">
    <location>
        <begin position="767"/>
        <end position="932"/>
    </location>
</feature>
<dbReference type="InterPro" id="IPR051738">
    <property type="entry name" value="SAF_Modulators"/>
</dbReference>
<dbReference type="Gene3D" id="3.30.70.330">
    <property type="match status" value="1"/>
</dbReference>
<keyword evidence="9" id="KW-0805">Transcription regulation</keyword>
<dbReference type="InterPro" id="IPR000504">
    <property type="entry name" value="RRM_dom"/>
</dbReference>
<dbReference type="GO" id="GO:0006357">
    <property type="term" value="P:regulation of transcription by RNA polymerase II"/>
    <property type="evidence" value="ECO:0007669"/>
    <property type="project" value="TreeGrafter"/>
</dbReference>
<evidence type="ECO:0000256" key="10">
    <source>
        <dbReference type="ARBA" id="ARBA00023125"/>
    </source>
</evidence>
<evidence type="ECO:0000256" key="3">
    <source>
        <dbReference type="ARBA" id="ARBA00022491"/>
    </source>
</evidence>
<feature type="region of interest" description="Disordered" evidence="14">
    <location>
        <begin position="295"/>
        <end position="426"/>
    </location>
</feature>
<keyword evidence="4" id="KW-1017">Isopeptide bond</keyword>
<feature type="compositionally biased region" description="Basic and acidic residues" evidence="14">
    <location>
        <begin position="767"/>
        <end position="813"/>
    </location>
</feature>
<evidence type="ECO:0000256" key="8">
    <source>
        <dbReference type="ARBA" id="ARBA00022990"/>
    </source>
</evidence>
<feature type="region of interest" description="Disordered" evidence="14">
    <location>
        <begin position="492"/>
        <end position="654"/>
    </location>
</feature>
<keyword evidence="8" id="KW-0007">Acetylation</keyword>
<dbReference type="GO" id="GO:0050684">
    <property type="term" value="P:regulation of mRNA processing"/>
    <property type="evidence" value="ECO:0007669"/>
    <property type="project" value="TreeGrafter"/>
</dbReference>
<evidence type="ECO:0000313" key="18">
    <source>
        <dbReference type="Proteomes" id="UP000582182"/>
    </source>
</evidence>